<gene>
    <name evidence="2" type="ORF">QTO34_016830</name>
</gene>
<reference evidence="2" key="1">
    <citation type="submission" date="2023-06" db="EMBL/GenBank/DDBJ databases">
        <title>Reference genome for the Northern bat (Eptesicus nilssonii), a most northern bat species.</title>
        <authorList>
            <person name="Laine V.N."/>
            <person name="Pulliainen A.T."/>
            <person name="Lilley T.M."/>
        </authorList>
    </citation>
    <scope>NUCLEOTIDE SEQUENCE</scope>
    <source>
        <strain evidence="2">BLF_Eptnil</strain>
        <tissue evidence="2">Kidney</tissue>
    </source>
</reference>
<dbReference type="GO" id="GO:0007015">
    <property type="term" value="P:actin filament organization"/>
    <property type="evidence" value="ECO:0007669"/>
    <property type="project" value="TreeGrafter"/>
</dbReference>
<comment type="caution">
    <text evidence="2">The sequence shown here is derived from an EMBL/GenBank/DDBJ whole genome shotgun (WGS) entry which is preliminary data.</text>
</comment>
<protein>
    <submittedName>
        <fullName evidence="2">Uncharacterized protein</fullName>
    </submittedName>
</protein>
<accession>A0AA40LS75</accession>
<dbReference type="GO" id="GO:0051015">
    <property type="term" value="F:actin filament binding"/>
    <property type="evidence" value="ECO:0007669"/>
    <property type="project" value="TreeGrafter"/>
</dbReference>
<keyword evidence="3" id="KW-1185">Reference proteome</keyword>
<proteinExistence type="inferred from homology"/>
<dbReference type="Proteomes" id="UP001177744">
    <property type="component" value="Unassembled WGS sequence"/>
</dbReference>
<sequence length="234" mass="25973">MVQTLSSRRQWRRELSVLLAQSATRATLSPAPCASCWPNRGRSGVMNGQQGTRLWLSQEEQQKIEKQCNADLEQTPITTQCHKDVGLPQPWRENSQDWLKGGMVLCKPINGLHPEGQAPLKKIQACTMAFKQMDQISYFQQTPRLLPDGGPLGRKSPACMPWTLMNLGGLAVAQNDGLFSEDPNWFPKKSKENPWNFSDNQLQEGKNVIGLQMGTNHGAPEAGMTSSGMPCQIL</sequence>
<evidence type="ECO:0000256" key="1">
    <source>
        <dbReference type="ARBA" id="ARBA00009631"/>
    </source>
</evidence>
<organism evidence="2 3">
    <name type="scientific">Cnephaeus nilssonii</name>
    <name type="common">Northern bat</name>
    <name type="synonym">Eptesicus nilssonii</name>
    <dbReference type="NCBI Taxonomy" id="3371016"/>
    <lineage>
        <taxon>Eukaryota</taxon>
        <taxon>Metazoa</taxon>
        <taxon>Chordata</taxon>
        <taxon>Craniata</taxon>
        <taxon>Vertebrata</taxon>
        <taxon>Euteleostomi</taxon>
        <taxon>Mammalia</taxon>
        <taxon>Eutheria</taxon>
        <taxon>Laurasiatheria</taxon>
        <taxon>Chiroptera</taxon>
        <taxon>Yangochiroptera</taxon>
        <taxon>Vespertilionidae</taxon>
        <taxon>Cnephaeus</taxon>
    </lineage>
</organism>
<comment type="similarity">
    <text evidence="1">Belongs to the calponin family.</text>
</comment>
<dbReference type="AlphaFoldDB" id="A0AA40LS75"/>
<dbReference type="PROSITE" id="PS51122">
    <property type="entry name" value="CALPONIN_2"/>
    <property type="match status" value="1"/>
</dbReference>
<dbReference type="InterPro" id="IPR036872">
    <property type="entry name" value="CH_dom_sf"/>
</dbReference>
<dbReference type="InterPro" id="IPR003096">
    <property type="entry name" value="SM22_calponin"/>
</dbReference>
<dbReference type="Gene3D" id="1.10.418.10">
    <property type="entry name" value="Calponin-like domain"/>
    <property type="match status" value="1"/>
</dbReference>
<dbReference type="SUPFAM" id="SSF47576">
    <property type="entry name" value="Calponin-homology domain, CH-domain"/>
    <property type="match status" value="1"/>
</dbReference>
<dbReference type="PRINTS" id="PR00890">
    <property type="entry name" value="TRANSGELIN"/>
</dbReference>
<evidence type="ECO:0000313" key="3">
    <source>
        <dbReference type="Proteomes" id="UP001177744"/>
    </source>
</evidence>
<dbReference type="InterPro" id="IPR050606">
    <property type="entry name" value="Calponin-like"/>
</dbReference>
<dbReference type="PANTHER" id="PTHR47385:SF20">
    <property type="entry name" value="TRANSGELIN-2"/>
    <property type="match status" value="1"/>
</dbReference>
<dbReference type="EMBL" id="JAULJE010000006">
    <property type="protein sequence ID" value="KAK1342077.1"/>
    <property type="molecule type" value="Genomic_DNA"/>
</dbReference>
<dbReference type="GO" id="GO:0015629">
    <property type="term" value="C:actin cytoskeleton"/>
    <property type="evidence" value="ECO:0007669"/>
    <property type="project" value="TreeGrafter"/>
</dbReference>
<evidence type="ECO:0000313" key="2">
    <source>
        <dbReference type="EMBL" id="KAK1342077.1"/>
    </source>
</evidence>
<name>A0AA40LS75_CNENI</name>
<dbReference type="Pfam" id="PF00402">
    <property type="entry name" value="Calponin"/>
    <property type="match status" value="1"/>
</dbReference>
<dbReference type="PRINTS" id="PR00888">
    <property type="entry name" value="SM22CALPONIN"/>
</dbReference>
<dbReference type="InterPro" id="IPR000557">
    <property type="entry name" value="Calponin_repeat"/>
</dbReference>
<dbReference type="PANTHER" id="PTHR47385">
    <property type="entry name" value="CALPONIN"/>
    <property type="match status" value="1"/>
</dbReference>